<proteinExistence type="predicted"/>
<name>A0A3M8A7V5_9MICO</name>
<keyword evidence="2" id="KW-1185">Reference proteome</keyword>
<dbReference type="OrthoDB" id="5125356at2"/>
<accession>A0A3M8A7V5</accession>
<organism evidence="1 2">
    <name type="scientific">Agromyces tardus</name>
    <dbReference type="NCBI Taxonomy" id="2583849"/>
    <lineage>
        <taxon>Bacteria</taxon>
        <taxon>Bacillati</taxon>
        <taxon>Actinomycetota</taxon>
        <taxon>Actinomycetes</taxon>
        <taxon>Micrococcales</taxon>
        <taxon>Microbacteriaceae</taxon>
        <taxon>Agromyces</taxon>
    </lineage>
</organism>
<gene>
    <name evidence="1" type="ORF">EDM22_13805</name>
</gene>
<evidence type="ECO:0000313" key="2">
    <source>
        <dbReference type="Proteomes" id="UP000275048"/>
    </source>
</evidence>
<evidence type="ECO:0000313" key="1">
    <source>
        <dbReference type="EMBL" id="RNB46545.1"/>
    </source>
</evidence>
<dbReference type="RefSeq" id="WP_122937668.1">
    <property type="nucleotide sequence ID" value="NZ_JBHSNT010000097.1"/>
</dbReference>
<protein>
    <submittedName>
        <fullName evidence="1">Uncharacterized protein</fullName>
    </submittedName>
</protein>
<dbReference type="AlphaFoldDB" id="A0A3M8A7V5"/>
<dbReference type="EMBL" id="RHHB01000032">
    <property type="protein sequence ID" value="RNB46545.1"/>
    <property type="molecule type" value="Genomic_DNA"/>
</dbReference>
<reference evidence="1 2" key="1">
    <citation type="submission" date="2018-10" db="EMBL/GenBank/DDBJ databases">
        <title>Isolation, diversity and antibacterial activity of antinobacteria from the wheat rhizosphere soil.</title>
        <authorList>
            <person name="Sun T."/>
        </authorList>
    </citation>
    <scope>NUCLEOTIDE SEQUENCE [LARGE SCALE GENOMIC DNA]</scope>
    <source>
        <strain evidence="1 2">SJ-23</strain>
    </source>
</reference>
<sequence>MSADKIGATVEKALDATLWRLITGEIALHELTPALAGFYTIGHAHGVESVLERLRNTEHERDRYYELWTNPGTQLTDIRLRRMREAAEDYWRVFVATDGGTR</sequence>
<dbReference type="Proteomes" id="UP000275048">
    <property type="component" value="Unassembled WGS sequence"/>
</dbReference>
<comment type="caution">
    <text evidence="1">The sequence shown here is derived from an EMBL/GenBank/DDBJ whole genome shotgun (WGS) entry which is preliminary data.</text>
</comment>